<dbReference type="PROSITE" id="PS50801">
    <property type="entry name" value="STAS"/>
    <property type="match status" value="1"/>
</dbReference>
<organism evidence="3 4">
    <name type="scientific">Streptomyces gulbargensis</name>
    <dbReference type="NCBI Taxonomy" id="364901"/>
    <lineage>
        <taxon>Bacteria</taxon>
        <taxon>Bacillati</taxon>
        <taxon>Actinomycetota</taxon>
        <taxon>Actinomycetes</taxon>
        <taxon>Kitasatosporales</taxon>
        <taxon>Streptomycetaceae</taxon>
        <taxon>Streptomyces</taxon>
    </lineage>
</organism>
<dbReference type="InterPro" id="IPR025847">
    <property type="entry name" value="MEDS_domain"/>
</dbReference>
<feature type="region of interest" description="Disordered" evidence="1">
    <location>
        <begin position="1"/>
        <end position="30"/>
    </location>
</feature>
<dbReference type="InterPro" id="IPR058548">
    <property type="entry name" value="MlaB-like_STAS"/>
</dbReference>
<sequence>MTRPGSHGRDAARRGVVARADDRSGRERPVGEIAHGDHLCLAFADDTEQQRVITAYLRTGLRRGERVMYFADQCAPGRILDWLRAAGVDPGPATDSGQLTVTTAEKGYLATGSFDADTMVGTLHGEIARSIASGFTGFRVSGEMSWALRGVPGAERLNEYETKVSEVFAGQPASAICQYDARRFYPAALHFFDHCHPATVRPEPLHTSTSLQIVPSFHGGRRALRVVGVVGHQSAGALASALETALGWPGDITVDMGGMEFLDLAGVRALVRVAEQLPRTRQLHIVDLDPMLCHVFQVVGWDQIPSIAVSARETRDGTR</sequence>
<protein>
    <recommendedName>
        <fullName evidence="2">STAS domain-containing protein</fullName>
    </recommendedName>
</protein>
<evidence type="ECO:0000313" key="4">
    <source>
        <dbReference type="Proteomes" id="UP001501000"/>
    </source>
</evidence>
<proteinExistence type="predicted"/>
<dbReference type="InterPro" id="IPR036513">
    <property type="entry name" value="STAS_dom_sf"/>
</dbReference>
<dbReference type="EMBL" id="BAABAJ010000022">
    <property type="protein sequence ID" value="GAA3935859.1"/>
    <property type="molecule type" value="Genomic_DNA"/>
</dbReference>
<evidence type="ECO:0000256" key="1">
    <source>
        <dbReference type="SAM" id="MobiDB-lite"/>
    </source>
</evidence>
<gene>
    <name evidence="3" type="ORF">GCM10022244_50430</name>
</gene>
<reference evidence="4" key="1">
    <citation type="journal article" date="2019" name="Int. J. Syst. Evol. Microbiol.">
        <title>The Global Catalogue of Microorganisms (GCM) 10K type strain sequencing project: providing services to taxonomists for standard genome sequencing and annotation.</title>
        <authorList>
            <consortium name="The Broad Institute Genomics Platform"/>
            <consortium name="The Broad Institute Genome Sequencing Center for Infectious Disease"/>
            <person name="Wu L."/>
            <person name="Ma J."/>
        </authorList>
    </citation>
    <scope>NUCLEOTIDE SEQUENCE [LARGE SCALE GENOMIC DNA]</scope>
    <source>
        <strain evidence="4">JCM 16956</strain>
    </source>
</reference>
<accession>A0ABP7N5J2</accession>
<evidence type="ECO:0000313" key="3">
    <source>
        <dbReference type="EMBL" id="GAA3935859.1"/>
    </source>
</evidence>
<name>A0ABP7N5J2_9ACTN</name>
<dbReference type="RefSeq" id="WP_345286692.1">
    <property type="nucleotide sequence ID" value="NZ_BAABAJ010000022.1"/>
</dbReference>
<dbReference type="SUPFAM" id="SSF52091">
    <property type="entry name" value="SpoIIaa-like"/>
    <property type="match status" value="1"/>
</dbReference>
<dbReference type="Pfam" id="PF13466">
    <property type="entry name" value="STAS_2"/>
    <property type="match status" value="1"/>
</dbReference>
<dbReference type="Pfam" id="PF14417">
    <property type="entry name" value="MEDS"/>
    <property type="match status" value="1"/>
</dbReference>
<feature type="domain" description="STAS" evidence="2">
    <location>
        <begin position="224"/>
        <end position="319"/>
    </location>
</feature>
<dbReference type="Proteomes" id="UP001501000">
    <property type="component" value="Unassembled WGS sequence"/>
</dbReference>
<keyword evidence="4" id="KW-1185">Reference proteome</keyword>
<feature type="compositionally biased region" description="Basic and acidic residues" evidence="1">
    <location>
        <begin position="7"/>
        <end position="30"/>
    </location>
</feature>
<evidence type="ECO:0000259" key="2">
    <source>
        <dbReference type="PROSITE" id="PS50801"/>
    </source>
</evidence>
<comment type="caution">
    <text evidence="3">The sequence shown here is derived from an EMBL/GenBank/DDBJ whole genome shotgun (WGS) entry which is preliminary data.</text>
</comment>
<dbReference type="CDD" id="cd07043">
    <property type="entry name" value="STAS_anti-anti-sigma_factors"/>
    <property type="match status" value="1"/>
</dbReference>
<dbReference type="Gene3D" id="3.30.750.24">
    <property type="entry name" value="STAS domain"/>
    <property type="match status" value="1"/>
</dbReference>
<dbReference type="InterPro" id="IPR002645">
    <property type="entry name" value="STAS_dom"/>
</dbReference>